<evidence type="ECO:0000313" key="7">
    <source>
        <dbReference type="Proteomes" id="UP000299102"/>
    </source>
</evidence>
<evidence type="ECO:0000313" key="6">
    <source>
        <dbReference type="EMBL" id="GBP87202.1"/>
    </source>
</evidence>
<dbReference type="AlphaFoldDB" id="A0A4C1ZIG2"/>
<dbReference type="InterPro" id="IPR027417">
    <property type="entry name" value="P-loop_NTPase"/>
</dbReference>
<keyword evidence="7" id="KW-1185">Reference proteome</keyword>
<dbReference type="Proteomes" id="UP000299102">
    <property type="component" value="Unassembled WGS sequence"/>
</dbReference>
<dbReference type="OrthoDB" id="6436361at2759"/>
<dbReference type="PANTHER" id="PTHR23359">
    <property type="entry name" value="NUCLEOTIDE KINASE"/>
    <property type="match status" value="1"/>
</dbReference>
<organism evidence="6 7">
    <name type="scientific">Eumeta variegata</name>
    <name type="common">Bagworm moth</name>
    <name type="synonym">Eumeta japonica</name>
    <dbReference type="NCBI Taxonomy" id="151549"/>
    <lineage>
        <taxon>Eukaryota</taxon>
        <taxon>Metazoa</taxon>
        <taxon>Ecdysozoa</taxon>
        <taxon>Arthropoda</taxon>
        <taxon>Hexapoda</taxon>
        <taxon>Insecta</taxon>
        <taxon>Pterygota</taxon>
        <taxon>Neoptera</taxon>
        <taxon>Endopterygota</taxon>
        <taxon>Lepidoptera</taxon>
        <taxon>Glossata</taxon>
        <taxon>Ditrysia</taxon>
        <taxon>Tineoidea</taxon>
        <taxon>Psychidae</taxon>
        <taxon>Oiketicinae</taxon>
        <taxon>Eumeta</taxon>
    </lineage>
</organism>
<dbReference type="GO" id="GO:0019205">
    <property type="term" value="F:nucleobase-containing compound kinase activity"/>
    <property type="evidence" value="ECO:0007669"/>
    <property type="project" value="InterPro"/>
</dbReference>
<dbReference type="EMBL" id="BGZK01001843">
    <property type="protein sequence ID" value="GBP87202.1"/>
    <property type="molecule type" value="Genomic_DNA"/>
</dbReference>
<comment type="similarity">
    <text evidence="4">Belongs to the adenylate kinase family.</text>
</comment>
<reference evidence="6 7" key="1">
    <citation type="journal article" date="2019" name="Commun. Biol.">
        <title>The bagworm genome reveals a unique fibroin gene that provides high tensile strength.</title>
        <authorList>
            <person name="Kono N."/>
            <person name="Nakamura H."/>
            <person name="Ohtoshi R."/>
            <person name="Tomita M."/>
            <person name="Numata K."/>
            <person name="Arakawa K."/>
        </authorList>
    </citation>
    <scope>NUCLEOTIDE SEQUENCE [LARGE SCALE GENOMIC DNA]</scope>
</reference>
<comment type="caution">
    <text evidence="6">The sequence shown here is derived from an EMBL/GenBank/DDBJ whole genome shotgun (WGS) entry which is preliminary data.</text>
</comment>
<accession>A0A4C1ZIG2</accession>
<dbReference type="PRINTS" id="PR00094">
    <property type="entry name" value="ADENYLTKNASE"/>
</dbReference>
<evidence type="ECO:0000256" key="3">
    <source>
        <dbReference type="ARBA" id="ARBA00022777"/>
    </source>
</evidence>
<name>A0A4C1ZIG2_EUMVA</name>
<gene>
    <name evidence="6" type="primary">URA6</name>
    <name evidence="6" type="ORF">EVAR_64652_1</name>
</gene>
<evidence type="ECO:0000256" key="4">
    <source>
        <dbReference type="RuleBase" id="RU003330"/>
    </source>
</evidence>
<evidence type="ECO:0000256" key="2">
    <source>
        <dbReference type="ARBA" id="ARBA00022741"/>
    </source>
</evidence>
<sequence length="235" mass="26230">MNKVRNACCLAEQNNDEVETAPGGSRGGSAWAAPAGRATPPSNSFPMQNTSHVKFEPPNVPVIFVLGGPGSGKVTHCDNLAQERRGVVHVNMTDLLQQYAIGNDMQDFGTLSSKTVTEVLMLEMKMAPTAKTYLVSGYPRSMRDVAEYSEKIQTMSGVVLVSWRQRVLERQIEYGARLGHVVLSLARMELKNFYRNVMPVADYFDQNNMDGCYYNVECTPEWKRSMATCERWSAM</sequence>
<dbReference type="InterPro" id="IPR000850">
    <property type="entry name" value="Adenylat/UMP-CMP_kin"/>
</dbReference>
<dbReference type="STRING" id="151549.A0A4C1ZIG2"/>
<dbReference type="GO" id="GO:0006139">
    <property type="term" value="P:nucleobase-containing compound metabolic process"/>
    <property type="evidence" value="ECO:0007669"/>
    <property type="project" value="InterPro"/>
</dbReference>
<dbReference type="GO" id="GO:0005524">
    <property type="term" value="F:ATP binding"/>
    <property type="evidence" value="ECO:0007669"/>
    <property type="project" value="InterPro"/>
</dbReference>
<proteinExistence type="inferred from homology"/>
<keyword evidence="1 4" id="KW-0808">Transferase</keyword>
<dbReference type="SUPFAM" id="SSF52540">
    <property type="entry name" value="P-loop containing nucleoside triphosphate hydrolases"/>
    <property type="match status" value="1"/>
</dbReference>
<keyword evidence="3 4" id="KW-0418">Kinase</keyword>
<dbReference type="Pfam" id="PF00406">
    <property type="entry name" value="ADK"/>
    <property type="match status" value="1"/>
</dbReference>
<dbReference type="Gene3D" id="3.40.50.300">
    <property type="entry name" value="P-loop containing nucleotide triphosphate hydrolases"/>
    <property type="match status" value="1"/>
</dbReference>
<evidence type="ECO:0000256" key="1">
    <source>
        <dbReference type="ARBA" id="ARBA00022679"/>
    </source>
</evidence>
<evidence type="ECO:0000256" key="5">
    <source>
        <dbReference type="SAM" id="MobiDB-lite"/>
    </source>
</evidence>
<keyword evidence="2" id="KW-0547">Nucleotide-binding</keyword>
<protein>
    <submittedName>
        <fullName evidence="6">Uridylate kinase</fullName>
    </submittedName>
</protein>
<feature type="region of interest" description="Disordered" evidence="5">
    <location>
        <begin position="17"/>
        <end position="38"/>
    </location>
</feature>